<sequence>MALALPTTDDPRVAADVLGSFGVTPADVTAATSSDGSLEAALADAFATDRDRTAVLRRTIARSDRGIACDARYRTAALERALTGVFESVGWSLAVERTGDGLGLTATDPRGRSRETTVTYPETPLGTDNLPAVLWTITEDLFAGTDARFVLLSAGVDRWRAALVDESALERLRESYGPRIDAFDRPLLPEHGLEAYVPATSAGATGGSDDGPWPPWARERREHRTEPPAGSVDALIEEAEPATGATATDSSDGATARASSVDGFELRGTPSVSRRGEGPDERAEAGAAETGGAGRSSKTDDSRAGDRSTAVDESGTDSDGFGTLSGTSERTRIDDDSFGTDIEGASAPDRYRALGAALDAGGDVSVRGLLEDDDFLPELPAADPDTVRIEYADGCDPVDPSEAAAVAEEDGFEWVDAGDLETTRLAGE</sequence>
<dbReference type="Proteomes" id="UP001224926">
    <property type="component" value="Chromosome"/>
</dbReference>
<feature type="compositionally biased region" description="Basic and acidic residues" evidence="1">
    <location>
        <begin position="217"/>
        <end position="226"/>
    </location>
</feature>
<evidence type="ECO:0000313" key="3">
    <source>
        <dbReference type="Proteomes" id="UP001224926"/>
    </source>
</evidence>
<accession>A0AAF0PC26</accession>
<dbReference type="AlphaFoldDB" id="A0AAF0PC26"/>
<feature type="region of interest" description="Disordered" evidence="1">
    <location>
        <begin position="199"/>
        <end position="345"/>
    </location>
</feature>
<evidence type="ECO:0000313" key="2">
    <source>
        <dbReference type="EMBL" id="WMT05968.1"/>
    </source>
</evidence>
<dbReference type="GeneID" id="39862200"/>
<gene>
    <name evidence="2" type="ORF">NP511_11270</name>
</gene>
<proteinExistence type="predicted"/>
<feature type="compositionally biased region" description="Low complexity" evidence="1">
    <location>
        <begin position="241"/>
        <end position="260"/>
    </location>
</feature>
<feature type="compositionally biased region" description="Basic and acidic residues" evidence="1">
    <location>
        <begin position="297"/>
        <end position="310"/>
    </location>
</feature>
<protein>
    <submittedName>
        <fullName evidence="2">Uncharacterized protein</fullName>
    </submittedName>
</protein>
<dbReference type="RefSeq" id="WP_049965119.1">
    <property type="nucleotide sequence ID" value="NZ_CP101873.1"/>
</dbReference>
<feature type="compositionally biased region" description="Basic and acidic residues" evidence="1">
    <location>
        <begin position="274"/>
        <end position="284"/>
    </location>
</feature>
<keyword evidence="3" id="KW-1185">Reference proteome</keyword>
<organism evidence="2 3">
    <name type="scientific">Natrinema thermotolerans</name>
    <dbReference type="NCBI Taxonomy" id="121872"/>
    <lineage>
        <taxon>Archaea</taxon>
        <taxon>Methanobacteriati</taxon>
        <taxon>Methanobacteriota</taxon>
        <taxon>Stenosarchaea group</taxon>
        <taxon>Halobacteria</taxon>
        <taxon>Halobacteriales</taxon>
        <taxon>Natrialbaceae</taxon>
        <taxon>Natrinema</taxon>
    </lineage>
</organism>
<reference evidence="2 3" key="1">
    <citation type="submission" date="2022-07" db="EMBL/GenBank/DDBJ databases">
        <title>Two temperate virus in Haloterrigena jeotgali A29.</title>
        <authorList>
            <person name="Deng X."/>
        </authorList>
    </citation>
    <scope>NUCLEOTIDE SEQUENCE [LARGE SCALE GENOMIC DNA]</scope>
    <source>
        <strain evidence="2 3">A29</strain>
    </source>
</reference>
<dbReference type="GeneID" id="84214529"/>
<evidence type="ECO:0000256" key="1">
    <source>
        <dbReference type="SAM" id="MobiDB-lite"/>
    </source>
</evidence>
<dbReference type="EMBL" id="CP101873">
    <property type="protein sequence ID" value="WMT05968.1"/>
    <property type="molecule type" value="Genomic_DNA"/>
</dbReference>
<name>A0AAF0PC26_9EURY</name>